<protein>
    <submittedName>
        <fullName evidence="1">Uncharacterized protein</fullName>
    </submittedName>
</protein>
<reference evidence="1 2" key="1">
    <citation type="submission" date="2016-07" db="EMBL/GenBank/DDBJ databases">
        <title>Pervasive Adenine N6-methylation of Active Genes in Fungi.</title>
        <authorList>
            <consortium name="DOE Joint Genome Institute"/>
            <person name="Mondo S.J."/>
            <person name="Dannebaum R.O."/>
            <person name="Kuo R.C."/>
            <person name="Labutti K."/>
            <person name="Haridas S."/>
            <person name="Kuo A."/>
            <person name="Salamov A."/>
            <person name="Ahrendt S.R."/>
            <person name="Lipzen A."/>
            <person name="Sullivan W."/>
            <person name="Andreopoulos W.B."/>
            <person name="Clum A."/>
            <person name="Lindquist E."/>
            <person name="Daum C."/>
            <person name="Ramamoorthy G.K."/>
            <person name="Gryganskyi A."/>
            <person name="Culley D."/>
            <person name="Magnuson J.K."/>
            <person name="James T.Y."/>
            <person name="O'Malley M.A."/>
            <person name="Stajich J.E."/>
            <person name="Spatafora J.W."/>
            <person name="Visel A."/>
            <person name="Grigoriev I.V."/>
        </authorList>
    </citation>
    <scope>NUCLEOTIDE SEQUENCE [LARGE SCALE GENOMIC DNA]</scope>
    <source>
        <strain evidence="1 2">PL171</strain>
    </source>
</reference>
<evidence type="ECO:0000313" key="2">
    <source>
        <dbReference type="Proteomes" id="UP000193411"/>
    </source>
</evidence>
<dbReference type="EMBL" id="MCFL01000008">
    <property type="protein sequence ID" value="ORZ38426.1"/>
    <property type="molecule type" value="Genomic_DNA"/>
</dbReference>
<evidence type="ECO:0000313" key="1">
    <source>
        <dbReference type="EMBL" id="ORZ38426.1"/>
    </source>
</evidence>
<name>A0A1Y2HUZ2_9FUNG</name>
<sequence>MDKWVGEPLGPGLLTLLEQGMYHALRQALFNQFVAAIKAHKQRNKPVHVWSRPAGPGAAHAKDVRLPAAGAAGAAGPRAGAASIQPLLTHAQKNLYFRDPQHKK</sequence>
<dbReference type="Proteomes" id="UP000193411">
    <property type="component" value="Unassembled WGS sequence"/>
</dbReference>
<proteinExistence type="predicted"/>
<accession>A0A1Y2HUZ2</accession>
<keyword evidence="2" id="KW-1185">Reference proteome</keyword>
<dbReference type="AlphaFoldDB" id="A0A1Y2HUZ2"/>
<comment type="caution">
    <text evidence="1">The sequence shown here is derived from an EMBL/GenBank/DDBJ whole genome shotgun (WGS) entry which is preliminary data.</text>
</comment>
<organism evidence="1 2">
    <name type="scientific">Catenaria anguillulae PL171</name>
    <dbReference type="NCBI Taxonomy" id="765915"/>
    <lineage>
        <taxon>Eukaryota</taxon>
        <taxon>Fungi</taxon>
        <taxon>Fungi incertae sedis</taxon>
        <taxon>Blastocladiomycota</taxon>
        <taxon>Blastocladiomycetes</taxon>
        <taxon>Blastocladiales</taxon>
        <taxon>Catenariaceae</taxon>
        <taxon>Catenaria</taxon>
    </lineage>
</organism>
<gene>
    <name evidence="1" type="ORF">BCR44DRAFT_1497059</name>
</gene>